<accession>A0A0P1FC76</accession>
<feature type="binding site" evidence="12">
    <location>
        <position position="146"/>
    </location>
    <ligand>
        <name>Zn(2+)</name>
        <dbReference type="ChEBI" id="CHEBI:29105"/>
    </ligand>
</feature>
<comment type="similarity">
    <text evidence="3 12">Belongs to the class-I aminoacyl-tRNA synthetase family. MetG type 1 subfamily.</text>
</comment>
<keyword evidence="10 12" id="KW-0030">Aminoacyl-tRNA synthetase</keyword>
<dbReference type="InterPro" id="IPR014729">
    <property type="entry name" value="Rossmann-like_a/b/a_fold"/>
</dbReference>
<dbReference type="Gene3D" id="1.10.730.10">
    <property type="entry name" value="Isoleucyl-tRNA Synthetase, Domain 1"/>
    <property type="match status" value="1"/>
</dbReference>
<feature type="domain" description="Methionyl-tRNA synthetase anticodon-binding" evidence="14">
    <location>
        <begin position="435"/>
        <end position="589"/>
    </location>
</feature>
<dbReference type="PANTHER" id="PTHR45765">
    <property type="entry name" value="METHIONINE--TRNA LIGASE"/>
    <property type="match status" value="1"/>
</dbReference>
<dbReference type="GO" id="GO:0006431">
    <property type="term" value="P:methionyl-tRNA aminoacylation"/>
    <property type="evidence" value="ECO:0007669"/>
    <property type="project" value="UniProtKB-UniRule"/>
</dbReference>
<dbReference type="Gene3D" id="2.20.28.20">
    <property type="entry name" value="Methionyl-tRNA synthetase, Zn-domain"/>
    <property type="match status" value="1"/>
</dbReference>
<comment type="cofactor">
    <cofactor evidence="12">
        <name>Zn(2+)</name>
        <dbReference type="ChEBI" id="CHEBI:29105"/>
    </cofactor>
    <text evidence="12">Binds 1 zinc ion per subunit.</text>
</comment>
<dbReference type="InterPro" id="IPR033911">
    <property type="entry name" value="MetRS_core"/>
</dbReference>
<comment type="subcellular location">
    <subcellularLocation>
        <location evidence="2 12">Cytoplasm</location>
    </subcellularLocation>
</comment>
<evidence type="ECO:0000256" key="12">
    <source>
        <dbReference type="HAMAP-Rule" id="MF_00098"/>
    </source>
</evidence>
<dbReference type="SUPFAM" id="SSF52374">
    <property type="entry name" value="Nucleotidylyl transferase"/>
    <property type="match status" value="1"/>
</dbReference>
<feature type="binding site" evidence="12">
    <location>
        <position position="347"/>
    </location>
    <ligand>
        <name>ATP</name>
        <dbReference type="ChEBI" id="CHEBI:30616"/>
    </ligand>
</feature>
<dbReference type="GO" id="GO:0004825">
    <property type="term" value="F:methionine-tRNA ligase activity"/>
    <property type="evidence" value="ECO:0007669"/>
    <property type="project" value="UniProtKB-UniRule"/>
</dbReference>
<evidence type="ECO:0000259" key="14">
    <source>
        <dbReference type="Pfam" id="PF19303"/>
    </source>
</evidence>
<keyword evidence="12" id="KW-0479">Metal-binding</keyword>
<keyword evidence="4 12" id="KW-0963">Cytoplasm</keyword>
<dbReference type="OrthoDB" id="9810191at2"/>
<dbReference type="Pfam" id="PF19303">
    <property type="entry name" value="Anticodon_3"/>
    <property type="match status" value="1"/>
</dbReference>
<keyword evidence="6 12" id="KW-0547">Nucleotide-binding</keyword>
<dbReference type="GO" id="GO:0005524">
    <property type="term" value="F:ATP binding"/>
    <property type="evidence" value="ECO:0007669"/>
    <property type="project" value="UniProtKB-UniRule"/>
</dbReference>
<dbReference type="InterPro" id="IPR029038">
    <property type="entry name" value="MetRS_Zn"/>
</dbReference>
<evidence type="ECO:0000256" key="11">
    <source>
        <dbReference type="ARBA" id="ARBA00047364"/>
    </source>
</evidence>
<evidence type="ECO:0000256" key="7">
    <source>
        <dbReference type="ARBA" id="ARBA00022833"/>
    </source>
</evidence>
<dbReference type="InterPro" id="IPR041872">
    <property type="entry name" value="Anticodon_Met"/>
</dbReference>
<keyword evidence="9 12" id="KW-0648">Protein biosynthesis</keyword>
<dbReference type="GO" id="GO:0017101">
    <property type="term" value="C:aminoacyl-tRNA synthetase multienzyme complex"/>
    <property type="evidence" value="ECO:0007669"/>
    <property type="project" value="TreeGrafter"/>
</dbReference>
<feature type="short sequence motif" description="'KMSKS' region" evidence="12">
    <location>
        <begin position="344"/>
        <end position="348"/>
    </location>
</feature>
<dbReference type="GO" id="GO:0005829">
    <property type="term" value="C:cytosol"/>
    <property type="evidence" value="ECO:0007669"/>
    <property type="project" value="TreeGrafter"/>
</dbReference>
<evidence type="ECO:0000256" key="9">
    <source>
        <dbReference type="ARBA" id="ARBA00022917"/>
    </source>
</evidence>
<dbReference type="Gene3D" id="3.40.50.620">
    <property type="entry name" value="HUPs"/>
    <property type="match status" value="1"/>
</dbReference>
<dbReference type="EC" id="6.1.1.10" evidence="12"/>
<dbReference type="NCBIfam" id="TIGR00398">
    <property type="entry name" value="metG"/>
    <property type="match status" value="1"/>
</dbReference>
<dbReference type="AlphaFoldDB" id="A0A0P1FC76"/>
<evidence type="ECO:0000313" key="16">
    <source>
        <dbReference type="Proteomes" id="UP000051587"/>
    </source>
</evidence>
<evidence type="ECO:0000256" key="6">
    <source>
        <dbReference type="ARBA" id="ARBA00022741"/>
    </source>
</evidence>
<evidence type="ECO:0000256" key="10">
    <source>
        <dbReference type="ARBA" id="ARBA00023146"/>
    </source>
</evidence>
<dbReference type="InterPro" id="IPR014758">
    <property type="entry name" value="Met-tRNA_synth"/>
</dbReference>
<feature type="domain" description="Methionyl/Leucyl tRNA synthetase" evidence="13">
    <location>
        <begin position="4"/>
        <end position="407"/>
    </location>
</feature>
<feature type="short sequence motif" description="'HIGH' region" evidence="12">
    <location>
        <begin position="11"/>
        <end position="21"/>
    </location>
</feature>
<dbReference type="InterPro" id="IPR023458">
    <property type="entry name" value="Met-tRNA_ligase_1"/>
</dbReference>
<feature type="binding site" evidence="12">
    <location>
        <position position="156"/>
    </location>
    <ligand>
        <name>Zn(2+)</name>
        <dbReference type="ChEBI" id="CHEBI:29105"/>
    </ligand>
</feature>
<evidence type="ECO:0000313" key="15">
    <source>
        <dbReference type="EMBL" id="CUH65701.1"/>
    </source>
</evidence>
<comment type="function">
    <text evidence="1 12">Is required not only for elongation of protein synthesis but also for the initiation of all mRNA translation through initiator tRNA(fMet) aminoacylation.</text>
</comment>
<proteinExistence type="inferred from homology"/>
<feature type="binding site" evidence="12">
    <location>
        <position position="159"/>
    </location>
    <ligand>
        <name>Zn(2+)</name>
        <dbReference type="ChEBI" id="CHEBI:29105"/>
    </ligand>
</feature>
<dbReference type="InterPro" id="IPR009080">
    <property type="entry name" value="tRNAsynth_Ia_anticodon-bd"/>
</dbReference>
<evidence type="ECO:0000256" key="4">
    <source>
        <dbReference type="ARBA" id="ARBA00022490"/>
    </source>
</evidence>
<dbReference type="CDD" id="cd07957">
    <property type="entry name" value="Anticodon_Ia_Met"/>
    <property type="match status" value="1"/>
</dbReference>
<name>A0A0P1FC76_THAGE</name>
<dbReference type="GO" id="GO:0046872">
    <property type="term" value="F:metal ion binding"/>
    <property type="evidence" value="ECO:0007669"/>
    <property type="project" value="UniProtKB-KW"/>
</dbReference>
<comment type="catalytic activity">
    <reaction evidence="11 12">
        <text>tRNA(Met) + L-methionine + ATP = L-methionyl-tRNA(Met) + AMP + diphosphate</text>
        <dbReference type="Rhea" id="RHEA:13481"/>
        <dbReference type="Rhea" id="RHEA-COMP:9667"/>
        <dbReference type="Rhea" id="RHEA-COMP:9698"/>
        <dbReference type="ChEBI" id="CHEBI:30616"/>
        <dbReference type="ChEBI" id="CHEBI:33019"/>
        <dbReference type="ChEBI" id="CHEBI:57844"/>
        <dbReference type="ChEBI" id="CHEBI:78442"/>
        <dbReference type="ChEBI" id="CHEBI:78530"/>
        <dbReference type="ChEBI" id="CHEBI:456215"/>
        <dbReference type="EC" id="6.1.1.10"/>
    </reaction>
</comment>
<dbReference type="PANTHER" id="PTHR45765:SF1">
    <property type="entry name" value="METHIONINE--TRNA LIGASE, CYTOPLASMIC"/>
    <property type="match status" value="1"/>
</dbReference>
<dbReference type="FunFam" id="2.20.28.20:FF:000001">
    <property type="entry name" value="Methionine--tRNA ligase"/>
    <property type="match status" value="1"/>
</dbReference>
<dbReference type="PRINTS" id="PR01041">
    <property type="entry name" value="TRNASYNTHMET"/>
</dbReference>
<dbReference type="EMBL" id="CYSA01000018">
    <property type="protein sequence ID" value="CUH65701.1"/>
    <property type="molecule type" value="Genomic_DNA"/>
</dbReference>
<dbReference type="CDD" id="cd00814">
    <property type="entry name" value="MetRS_core"/>
    <property type="match status" value="1"/>
</dbReference>
<sequence length="589" mass="66570">MARHLITSAIPYINGIKHLGNLVGSQLPADLFARYQRARGNEVMFICATDEHGTPAELAATKAGQPVADYCAEMHLVQAQIAEGFGLSFDHFGRSSSEANKMLTQHFAVKLYENGLIEERSETQMYSPTDGRFLPDRYIEGTCPNCGFESARGDQCDNCTKQLDPVDLIKPHSTISGATDLEMRETKHLYLLQSKMKDQLEDWIDTREGWPILTTSIAKKWLTDGDGLQDRGITRDLSWGVPAQFDGAPWNGMDGKVFYVWFDAPIEYIACAQEWVDADKGNDWERWWRTDKGAEDVTYTQFMGKDNVPFHTLSFPATILGSNEPWKLVDYIKSFNYLNYDGGQFSTSRGRGVFMDQALDILPADYWRWWLLSHAPESSDAEFTWENFQVSVNKDLADVLGNFVSRITKFCRSKFGEEVPKGGATAAESAKSTDSHGHWLVFSIAKLLAEYEDQMQHMEVRKAAHTLRTIWATGNEYLQQFAPWSVYKEDPAAAAEIIRFSLNLARLFAVLSKPFIPSTSEKILRDLNCPDAGWPRENNSEEKLRANAVIEALSALPAGHSFTVPDVLFAKITDEQREEWQQRFAGVRD</sequence>
<comment type="subunit">
    <text evidence="12">Monomer.</text>
</comment>
<keyword evidence="8 12" id="KW-0067">ATP-binding</keyword>
<keyword evidence="16" id="KW-1185">Reference proteome</keyword>
<dbReference type="Proteomes" id="UP000051587">
    <property type="component" value="Unassembled WGS sequence"/>
</dbReference>
<reference evidence="15 16" key="1">
    <citation type="submission" date="2015-09" db="EMBL/GenBank/DDBJ databases">
        <authorList>
            <consortium name="Swine Surveillance"/>
        </authorList>
    </citation>
    <scope>NUCLEOTIDE SEQUENCE [LARGE SCALE GENOMIC DNA]</scope>
    <source>
        <strain evidence="15 16">CECT 4357</strain>
    </source>
</reference>
<evidence type="ECO:0000259" key="13">
    <source>
        <dbReference type="Pfam" id="PF09334"/>
    </source>
</evidence>
<evidence type="ECO:0000256" key="1">
    <source>
        <dbReference type="ARBA" id="ARBA00003314"/>
    </source>
</evidence>
<evidence type="ECO:0000256" key="8">
    <source>
        <dbReference type="ARBA" id="ARBA00022840"/>
    </source>
</evidence>
<dbReference type="InterPro" id="IPR015413">
    <property type="entry name" value="Methionyl/Leucyl_tRNA_Synth"/>
</dbReference>
<evidence type="ECO:0000256" key="5">
    <source>
        <dbReference type="ARBA" id="ARBA00022598"/>
    </source>
</evidence>
<dbReference type="RefSeq" id="WP_058262757.1">
    <property type="nucleotide sequence ID" value="NZ_CP051181.1"/>
</dbReference>
<gene>
    <name evidence="15" type="primary">metG_1</name>
    <name evidence="12" type="synonym">metG</name>
    <name evidence="15" type="ORF">TG4357_02010</name>
</gene>
<keyword evidence="5 12" id="KW-0436">Ligase</keyword>
<feature type="binding site" evidence="12">
    <location>
        <position position="143"/>
    </location>
    <ligand>
        <name>Zn(2+)</name>
        <dbReference type="ChEBI" id="CHEBI:29105"/>
    </ligand>
</feature>
<dbReference type="SUPFAM" id="SSF47323">
    <property type="entry name" value="Anticodon-binding domain of a subclass of class I aminoacyl-tRNA synthetases"/>
    <property type="match status" value="1"/>
</dbReference>
<dbReference type="STRING" id="53501.SAMN04488043_11443"/>
<evidence type="ECO:0000256" key="3">
    <source>
        <dbReference type="ARBA" id="ARBA00008258"/>
    </source>
</evidence>
<keyword evidence="7 12" id="KW-0862">Zinc</keyword>
<dbReference type="HAMAP" id="MF_00098">
    <property type="entry name" value="Met_tRNA_synth_type1"/>
    <property type="match status" value="1"/>
</dbReference>
<dbReference type="Pfam" id="PF09334">
    <property type="entry name" value="tRNA-synt_1g"/>
    <property type="match status" value="1"/>
</dbReference>
<dbReference type="SUPFAM" id="SSF57770">
    <property type="entry name" value="Methionyl-tRNA synthetase (MetRS), Zn-domain"/>
    <property type="match status" value="1"/>
</dbReference>
<organism evidence="15 16">
    <name type="scientific">Thalassovita gelatinovora</name>
    <name type="common">Thalassobius gelatinovorus</name>
    <dbReference type="NCBI Taxonomy" id="53501"/>
    <lineage>
        <taxon>Bacteria</taxon>
        <taxon>Pseudomonadati</taxon>
        <taxon>Pseudomonadota</taxon>
        <taxon>Alphaproteobacteria</taxon>
        <taxon>Rhodobacterales</taxon>
        <taxon>Roseobacteraceae</taxon>
        <taxon>Thalassovita</taxon>
    </lineage>
</organism>
<protein>
    <recommendedName>
        <fullName evidence="12">Methionine--tRNA ligase</fullName>
        <ecNumber evidence="12">6.1.1.10</ecNumber>
    </recommendedName>
    <alternativeName>
        <fullName evidence="12">Methionyl-tRNA synthetase</fullName>
        <shortName evidence="12">MetRS</shortName>
    </alternativeName>
</protein>
<evidence type="ECO:0000256" key="2">
    <source>
        <dbReference type="ARBA" id="ARBA00004496"/>
    </source>
</evidence>